<dbReference type="InterPro" id="IPR000073">
    <property type="entry name" value="AB_hydrolase_1"/>
</dbReference>
<keyword evidence="3" id="KW-1185">Reference proteome</keyword>
<dbReference type="EMBL" id="GL871100">
    <property type="protein sequence ID" value="EGC34359.1"/>
    <property type="molecule type" value="Genomic_DNA"/>
</dbReference>
<dbReference type="InParanoid" id="F0ZNV5"/>
<dbReference type="eggNOG" id="KOG2382">
    <property type="taxonomic scope" value="Eukaryota"/>
</dbReference>
<dbReference type="OMA" id="QFICMSL"/>
<dbReference type="VEuPathDB" id="AmoebaDB:DICPUDRAFT_35109"/>
<dbReference type="FunCoup" id="F0ZNV5">
    <property type="interactions" value="87"/>
</dbReference>
<evidence type="ECO:0000313" key="2">
    <source>
        <dbReference type="EMBL" id="EGC34359.1"/>
    </source>
</evidence>
<dbReference type="KEGG" id="dpp:DICPUDRAFT_35109"/>
<dbReference type="Proteomes" id="UP000001064">
    <property type="component" value="Unassembled WGS sequence"/>
</dbReference>
<evidence type="ECO:0000259" key="1">
    <source>
        <dbReference type="Pfam" id="PF00561"/>
    </source>
</evidence>
<dbReference type="PANTHER" id="PTHR46118">
    <property type="entry name" value="PROTEIN ABHD11"/>
    <property type="match status" value="1"/>
</dbReference>
<dbReference type="STRING" id="5786.F0ZNV5"/>
<name>F0ZNV5_DICPU</name>
<dbReference type="GO" id="GO:0006629">
    <property type="term" value="P:lipid metabolic process"/>
    <property type="evidence" value="ECO:0000318"/>
    <property type="project" value="GO_Central"/>
</dbReference>
<dbReference type="Pfam" id="PF00561">
    <property type="entry name" value="Abhydrolase_1"/>
    <property type="match status" value="1"/>
</dbReference>
<dbReference type="Gene3D" id="3.40.50.1820">
    <property type="entry name" value="alpha/beta hydrolase"/>
    <property type="match status" value="1"/>
</dbReference>
<organism evidence="2 3">
    <name type="scientific">Dictyostelium purpureum</name>
    <name type="common">Slime mold</name>
    <dbReference type="NCBI Taxonomy" id="5786"/>
    <lineage>
        <taxon>Eukaryota</taxon>
        <taxon>Amoebozoa</taxon>
        <taxon>Evosea</taxon>
        <taxon>Eumycetozoa</taxon>
        <taxon>Dictyostelia</taxon>
        <taxon>Dictyosteliales</taxon>
        <taxon>Dictyosteliaceae</taxon>
        <taxon>Dictyostelium</taxon>
    </lineage>
</organism>
<feature type="domain" description="AB hydrolase-1" evidence="1">
    <location>
        <begin position="56"/>
        <end position="302"/>
    </location>
</feature>
<dbReference type="SUPFAM" id="SSF53474">
    <property type="entry name" value="alpha/beta-Hydrolases"/>
    <property type="match status" value="1"/>
</dbReference>
<sequence length="320" mass="37040">MVKKRIIKAIPLNFVQSSFGVSSHSLKYSNTFRNTNIHLPNVNQQNEINNKKRVSIIYMHGLFGSSDNFRLTNKLLVEKFHINVDLFSLDIRNHGSSPHSKEISLKHIEKDLQYFIERIVLNNKKEKEPNSKIILVGHSLGGKSNMLYALNNPSLVDGLVCIDVSPSCYVGVHNHDSKFEAMIGASTLFDNPKTTKNDIDKKMQEFNLNKGERLYLMNNLIENDKKKFQWRVNVDTLRENQDKLLSFPKISTKKQFDKKVLFIGGGDSHYLKKPFRDSIHTFFPNHEINLIPQTSHFCFAEKTKPFNEILYLYLKNIINK</sequence>
<dbReference type="InterPro" id="IPR029058">
    <property type="entry name" value="AB_hydrolase_fold"/>
</dbReference>
<dbReference type="RefSeq" id="XP_003289093.1">
    <property type="nucleotide sequence ID" value="XM_003289045.1"/>
</dbReference>
<dbReference type="GeneID" id="10499942"/>
<accession>F0ZNV5</accession>
<protein>
    <recommendedName>
        <fullName evidence="1">AB hydrolase-1 domain-containing protein</fullName>
    </recommendedName>
</protein>
<evidence type="ECO:0000313" key="3">
    <source>
        <dbReference type="Proteomes" id="UP000001064"/>
    </source>
</evidence>
<dbReference type="OrthoDB" id="8119704at2759"/>
<dbReference type="PANTHER" id="PTHR46118:SF5">
    <property type="entry name" value="AB HYDROLASE-1 DOMAIN-CONTAINING PROTEIN"/>
    <property type="match status" value="1"/>
</dbReference>
<dbReference type="AlphaFoldDB" id="F0ZNV5"/>
<dbReference type="FunFam" id="3.40.50.1820:FF:000501">
    <property type="entry name" value="Predicted protein"/>
    <property type="match status" value="1"/>
</dbReference>
<dbReference type="GO" id="GO:0052689">
    <property type="term" value="F:carboxylic ester hydrolase activity"/>
    <property type="evidence" value="ECO:0000318"/>
    <property type="project" value="GO_Central"/>
</dbReference>
<gene>
    <name evidence="2" type="ORF">DICPUDRAFT_35109</name>
</gene>
<reference evidence="3" key="1">
    <citation type="journal article" date="2011" name="Genome Biol.">
        <title>Comparative genomics of the social amoebae Dictyostelium discoideum and Dictyostelium purpureum.</title>
        <authorList>
            <consortium name="US DOE Joint Genome Institute (JGI-PGF)"/>
            <person name="Sucgang R."/>
            <person name="Kuo A."/>
            <person name="Tian X."/>
            <person name="Salerno W."/>
            <person name="Parikh A."/>
            <person name="Feasley C.L."/>
            <person name="Dalin E."/>
            <person name="Tu H."/>
            <person name="Huang E."/>
            <person name="Barry K."/>
            <person name="Lindquist E."/>
            <person name="Shapiro H."/>
            <person name="Bruce D."/>
            <person name="Schmutz J."/>
            <person name="Salamov A."/>
            <person name="Fey P."/>
            <person name="Gaudet P."/>
            <person name="Anjard C."/>
            <person name="Babu M.M."/>
            <person name="Basu S."/>
            <person name="Bushmanova Y."/>
            <person name="van der Wel H."/>
            <person name="Katoh-Kurasawa M."/>
            <person name="Dinh C."/>
            <person name="Coutinho P.M."/>
            <person name="Saito T."/>
            <person name="Elias M."/>
            <person name="Schaap P."/>
            <person name="Kay R.R."/>
            <person name="Henrissat B."/>
            <person name="Eichinger L."/>
            <person name="Rivero F."/>
            <person name="Putnam N.H."/>
            <person name="West C.M."/>
            <person name="Loomis W.F."/>
            <person name="Chisholm R.L."/>
            <person name="Shaulsky G."/>
            <person name="Strassmann J.E."/>
            <person name="Queller D.C."/>
            <person name="Kuspa A."/>
            <person name="Grigoriev I.V."/>
        </authorList>
    </citation>
    <scope>NUCLEOTIDE SEQUENCE [LARGE SCALE GENOMIC DNA]</scope>
    <source>
        <strain evidence="3">QSDP1</strain>
    </source>
</reference>
<dbReference type="GO" id="GO:0005739">
    <property type="term" value="C:mitochondrion"/>
    <property type="evidence" value="ECO:0000318"/>
    <property type="project" value="GO_Central"/>
</dbReference>
<proteinExistence type="predicted"/>